<comment type="caution">
    <text evidence="2">The sequence shown here is derived from an EMBL/GenBank/DDBJ whole genome shotgun (WGS) entry which is preliminary data.</text>
</comment>
<feature type="transmembrane region" description="Helical" evidence="1">
    <location>
        <begin position="196"/>
        <end position="215"/>
    </location>
</feature>
<feature type="transmembrane region" description="Helical" evidence="1">
    <location>
        <begin position="122"/>
        <end position="141"/>
    </location>
</feature>
<protein>
    <submittedName>
        <fullName evidence="2">ABC-2 type transport system permease protein</fullName>
    </submittedName>
</protein>
<reference evidence="2 3" key="1">
    <citation type="submission" date="2021-01" db="EMBL/GenBank/DDBJ databases">
        <title>Genomic Encyclopedia of Type Strains, Phase IV (KMG-IV): sequencing the most valuable type-strain genomes for metagenomic binning, comparative biology and taxonomic classification.</title>
        <authorList>
            <person name="Goeker M."/>
        </authorList>
    </citation>
    <scope>NUCLEOTIDE SEQUENCE [LARGE SCALE GENOMIC DNA]</scope>
    <source>
        <strain evidence="2 3">DSM 25540</strain>
    </source>
</reference>
<keyword evidence="3" id="KW-1185">Reference proteome</keyword>
<evidence type="ECO:0000313" key="3">
    <source>
        <dbReference type="Proteomes" id="UP000741863"/>
    </source>
</evidence>
<organism evidence="2 3">
    <name type="scientific">Geomicrobium sediminis</name>
    <dbReference type="NCBI Taxonomy" id="1347788"/>
    <lineage>
        <taxon>Bacteria</taxon>
        <taxon>Bacillati</taxon>
        <taxon>Bacillota</taxon>
        <taxon>Bacilli</taxon>
        <taxon>Bacillales</taxon>
        <taxon>Geomicrobium</taxon>
    </lineage>
</organism>
<feature type="transmembrane region" description="Helical" evidence="1">
    <location>
        <begin position="45"/>
        <end position="67"/>
    </location>
</feature>
<dbReference type="EMBL" id="JAFBEC010000006">
    <property type="protein sequence ID" value="MBM7633168.1"/>
    <property type="molecule type" value="Genomic_DNA"/>
</dbReference>
<sequence length="225" mass="25857">MNVIQAYYILNMKILLKEKLPLLWSTALPVIFLFINGQYVQDTMFLNYFWAIIIFACYIFGVGLQAVRLREAGLLKTYFSMNPSRMLFFISLVLTQMTSAFISMVILNSIAALFFPVSFVEAMLYSTLLIFLALPVAFLSANLTMLHKSSYQTLSTVIAIIFFISLFTLTFEHMINYVNPLVYLSQILFMQGAFEYLVYVIGSALCIITGVYSLRNYRVNSIMRR</sequence>
<evidence type="ECO:0000313" key="2">
    <source>
        <dbReference type="EMBL" id="MBM7633168.1"/>
    </source>
</evidence>
<dbReference type="RefSeq" id="WP_204697741.1">
    <property type="nucleotide sequence ID" value="NZ_JAFBEC010000006.1"/>
</dbReference>
<evidence type="ECO:0000256" key="1">
    <source>
        <dbReference type="SAM" id="Phobius"/>
    </source>
</evidence>
<dbReference type="Proteomes" id="UP000741863">
    <property type="component" value="Unassembled WGS sequence"/>
</dbReference>
<feature type="transmembrane region" description="Helical" evidence="1">
    <location>
        <begin position="153"/>
        <end position="176"/>
    </location>
</feature>
<keyword evidence="1" id="KW-0812">Transmembrane</keyword>
<feature type="transmembrane region" description="Helical" evidence="1">
    <location>
        <begin position="20"/>
        <end position="39"/>
    </location>
</feature>
<keyword evidence="1" id="KW-0472">Membrane</keyword>
<proteinExistence type="predicted"/>
<keyword evidence="1" id="KW-1133">Transmembrane helix</keyword>
<gene>
    <name evidence="2" type="ORF">JOD17_002262</name>
</gene>
<accession>A0ABS2PCL6</accession>
<name>A0ABS2PCL6_9BACL</name>
<feature type="transmembrane region" description="Helical" evidence="1">
    <location>
        <begin position="87"/>
        <end position="116"/>
    </location>
</feature>